<evidence type="ECO:0000313" key="4">
    <source>
        <dbReference type="Proteomes" id="UP001459277"/>
    </source>
</evidence>
<dbReference type="EMBL" id="JAZDWU010000002">
    <property type="protein sequence ID" value="KAL0011090.1"/>
    <property type="molecule type" value="Genomic_DNA"/>
</dbReference>
<reference evidence="3 4" key="1">
    <citation type="submission" date="2024-01" db="EMBL/GenBank/DDBJ databases">
        <title>A telomere-to-telomere, gap-free genome of sweet tea (Lithocarpus litseifolius).</title>
        <authorList>
            <person name="Zhou J."/>
        </authorList>
    </citation>
    <scope>NUCLEOTIDE SEQUENCE [LARGE SCALE GENOMIC DNA]</scope>
    <source>
        <strain evidence="3">Zhou-2022a</strain>
        <tissue evidence="3">Leaf</tissue>
    </source>
</reference>
<comment type="catalytic activity">
    <reaction evidence="2">
        <text>tRNA(His) + L-histidine + ATP = L-histidyl-tRNA(His) + AMP + diphosphate + H(+)</text>
        <dbReference type="Rhea" id="RHEA:17313"/>
        <dbReference type="Rhea" id="RHEA-COMP:9665"/>
        <dbReference type="Rhea" id="RHEA-COMP:9689"/>
        <dbReference type="ChEBI" id="CHEBI:15378"/>
        <dbReference type="ChEBI" id="CHEBI:30616"/>
        <dbReference type="ChEBI" id="CHEBI:33019"/>
        <dbReference type="ChEBI" id="CHEBI:57595"/>
        <dbReference type="ChEBI" id="CHEBI:78442"/>
        <dbReference type="ChEBI" id="CHEBI:78527"/>
        <dbReference type="ChEBI" id="CHEBI:456215"/>
        <dbReference type="EC" id="6.1.1.21"/>
    </reaction>
</comment>
<evidence type="ECO:0000256" key="1">
    <source>
        <dbReference type="ARBA" id="ARBA00012815"/>
    </source>
</evidence>
<dbReference type="AlphaFoldDB" id="A0AAW2DP65"/>
<accession>A0AAW2DP65</accession>
<gene>
    <name evidence="3" type="ORF">SO802_006198</name>
</gene>
<dbReference type="Proteomes" id="UP001459277">
    <property type="component" value="Unassembled WGS sequence"/>
</dbReference>
<dbReference type="PANTHER" id="PTHR43707:SF1">
    <property type="entry name" value="HISTIDINE--TRNA LIGASE, MITOCHONDRIAL-RELATED"/>
    <property type="match status" value="1"/>
</dbReference>
<dbReference type="PANTHER" id="PTHR43707">
    <property type="entry name" value="HISTIDYL-TRNA SYNTHETASE"/>
    <property type="match status" value="1"/>
</dbReference>
<dbReference type="GO" id="GO:0005737">
    <property type="term" value="C:cytoplasm"/>
    <property type="evidence" value="ECO:0007669"/>
    <property type="project" value="InterPro"/>
</dbReference>
<dbReference type="Gene3D" id="3.30.930.10">
    <property type="entry name" value="Bira Bifunctional Protein, Domain 2"/>
    <property type="match status" value="1"/>
</dbReference>
<proteinExistence type="predicted"/>
<dbReference type="GO" id="GO:0006427">
    <property type="term" value="P:histidyl-tRNA aminoacylation"/>
    <property type="evidence" value="ECO:0007669"/>
    <property type="project" value="TreeGrafter"/>
</dbReference>
<comment type="caution">
    <text evidence="3">The sequence shown here is derived from an EMBL/GenBank/DDBJ whole genome shotgun (WGS) entry which is preliminary data.</text>
</comment>
<name>A0AAW2DP65_9ROSI</name>
<dbReference type="InterPro" id="IPR045864">
    <property type="entry name" value="aa-tRNA-synth_II/BPL/LPL"/>
</dbReference>
<evidence type="ECO:0000313" key="3">
    <source>
        <dbReference type="EMBL" id="KAL0011090.1"/>
    </source>
</evidence>
<dbReference type="GO" id="GO:0004821">
    <property type="term" value="F:histidine-tRNA ligase activity"/>
    <property type="evidence" value="ECO:0007669"/>
    <property type="project" value="UniProtKB-EC"/>
</dbReference>
<organism evidence="3 4">
    <name type="scientific">Lithocarpus litseifolius</name>
    <dbReference type="NCBI Taxonomy" id="425828"/>
    <lineage>
        <taxon>Eukaryota</taxon>
        <taxon>Viridiplantae</taxon>
        <taxon>Streptophyta</taxon>
        <taxon>Embryophyta</taxon>
        <taxon>Tracheophyta</taxon>
        <taxon>Spermatophyta</taxon>
        <taxon>Magnoliopsida</taxon>
        <taxon>eudicotyledons</taxon>
        <taxon>Gunneridae</taxon>
        <taxon>Pentapetalae</taxon>
        <taxon>rosids</taxon>
        <taxon>fabids</taxon>
        <taxon>Fagales</taxon>
        <taxon>Fagaceae</taxon>
        <taxon>Lithocarpus</taxon>
    </lineage>
</organism>
<sequence>MAGHKTVAVTPKFLKISLTLSNLFTQKFLSLSPSPVPPPRIHAVATLFRSGSSPGPGFALAFALADSFDIWFTGDPTRWRLTHSFLDEVEHISSIVTFFKRVGITTSNVGFKVSRRKVLQEVLRCYYVPESLFSKVCIIIGKVRLWLIGVASVCDNLNVFVACVLIPSVEIDVMAVWLSCFC</sequence>
<protein>
    <recommendedName>
        <fullName evidence="1">histidine--tRNA ligase</fullName>
        <ecNumber evidence="1">6.1.1.21</ecNumber>
    </recommendedName>
</protein>
<evidence type="ECO:0000256" key="2">
    <source>
        <dbReference type="ARBA" id="ARBA00047639"/>
    </source>
</evidence>
<dbReference type="EC" id="6.1.1.21" evidence="1"/>
<keyword evidence="4" id="KW-1185">Reference proteome</keyword>
<dbReference type="InterPro" id="IPR004516">
    <property type="entry name" value="HisRS/HisZ"/>
</dbReference>